<gene>
    <name evidence="1" type="ORF">OnM2_00661</name>
</gene>
<proteinExistence type="predicted"/>
<protein>
    <submittedName>
        <fullName evidence="1">Uncharacterized protein</fullName>
    </submittedName>
</protein>
<dbReference type="AlphaFoldDB" id="A0A420HI25"/>
<accession>A0A420HI25</accession>
<keyword evidence="2" id="KW-1185">Reference proteome</keyword>
<evidence type="ECO:0000313" key="1">
    <source>
        <dbReference type="EMBL" id="RKF57124.1"/>
    </source>
</evidence>
<dbReference type="EMBL" id="MCFK01007661">
    <property type="protein sequence ID" value="RKF57124.1"/>
    <property type="molecule type" value="Genomic_DNA"/>
</dbReference>
<dbReference type="Proteomes" id="UP000286134">
    <property type="component" value="Unassembled WGS sequence"/>
</dbReference>
<reference evidence="1 2" key="1">
    <citation type="journal article" date="2018" name="BMC Genomics">
        <title>Comparative genome analyses reveal sequence features reflecting distinct modes of host-adaptation between dicot and monocot powdery mildew.</title>
        <authorList>
            <person name="Wu Y."/>
            <person name="Ma X."/>
            <person name="Pan Z."/>
            <person name="Kale S.D."/>
            <person name="Song Y."/>
            <person name="King H."/>
            <person name="Zhang Q."/>
            <person name="Presley C."/>
            <person name="Deng X."/>
            <person name="Wei C.I."/>
            <person name="Xiao S."/>
        </authorList>
    </citation>
    <scope>NUCLEOTIDE SEQUENCE [LARGE SCALE GENOMIC DNA]</scope>
    <source>
        <strain evidence="1">UMSG2</strain>
    </source>
</reference>
<sequence>MGRKNRWSLVIIWLVQREVLPFFHQLRDILFEGESSSMPLESRTTLTRKENRRFKRKIKKREEERMGLKKNKKTTPA</sequence>
<name>A0A420HI25_9PEZI</name>
<evidence type="ECO:0000313" key="2">
    <source>
        <dbReference type="Proteomes" id="UP000286134"/>
    </source>
</evidence>
<comment type="caution">
    <text evidence="1">The sequence shown here is derived from an EMBL/GenBank/DDBJ whole genome shotgun (WGS) entry which is preliminary data.</text>
</comment>
<organism evidence="1 2">
    <name type="scientific">Erysiphe neolycopersici</name>
    <dbReference type="NCBI Taxonomy" id="212602"/>
    <lineage>
        <taxon>Eukaryota</taxon>
        <taxon>Fungi</taxon>
        <taxon>Dikarya</taxon>
        <taxon>Ascomycota</taxon>
        <taxon>Pezizomycotina</taxon>
        <taxon>Leotiomycetes</taxon>
        <taxon>Erysiphales</taxon>
        <taxon>Erysiphaceae</taxon>
        <taxon>Erysiphe</taxon>
    </lineage>
</organism>